<feature type="compositionally biased region" description="Low complexity" evidence="1">
    <location>
        <begin position="82"/>
        <end position="105"/>
    </location>
</feature>
<evidence type="ECO:0000313" key="3">
    <source>
        <dbReference type="Proteomes" id="UP001212841"/>
    </source>
</evidence>
<dbReference type="EMBL" id="JADGJD010001458">
    <property type="protein sequence ID" value="KAJ3041827.1"/>
    <property type="molecule type" value="Genomic_DNA"/>
</dbReference>
<sequence>MKNLDGRRVTEEERREATRTARRQVERRKDSERDRMQFEERKRRIATIRSKWEEQSKSSEDVGLPIRPLPSRTHSEDVPLHSSSVSSPGWRPSSARPGSAGRSRSVVRNGFAEGGKIFESADGYAEIKDGLLSIYGNAFIAFEKADPGTVTAMEFNFTNFARLKQANHLACLRNIRELNITEENPITSVTSYQGYVLFRLAHLPLRKLCGVDITKTDVDAAEKQFAPLRKTVSSIPSYILGRTPDSGLPIGVGGPTTNETGFAGFDQELNGIPTGRFVAPKTASRKIAVGPYVDNLVSNAIEIQNKLQIFNEMWPQLVEKACEEGLLMGGDGCQEAALLKVLKG</sequence>
<gene>
    <name evidence="2" type="primary">LRRC49</name>
    <name evidence="2" type="ORF">HK097_002163</name>
</gene>
<keyword evidence="3" id="KW-1185">Reference proteome</keyword>
<evidence type="ECO:0000256" key="1">
    <source>
        <dbReference type="SAM" id="MobiDB-lite"/>
    </source>
</evidence>
<feature type="region of interest" description="Disordered" evidence="1">
    <location>
        <begin position="1"/>
        <end position="105"/>
    </location>
</feature>
<protein>
    <submittedName>
        <fullName evidence="2">Leucine-rich repeat-containing protein 49</fullName>
    </submittedName>
</protein>
<name>A0AAD5S3N1_9FUNG</name>
<feature type="compositionally biased region" description="Basic and acidic residues" evidence="1">
    <location>
        <begin position="1"/>
        <end position="42"/>
    </location>
</feature>
<proteinExistence type="predicted"/>
<organism evidence="2 3">
    <name type="scientific">Rhizophlyctis rosea</name>
    <dbReference type="NCBI Taxonomy" id="64517"/>
    <lineage>
        <taxon>Eukaryota</taxon>
        <taxon>Fungi</taxon>
        <taxon>Fungi incertae sedis</taxon>
        <taxon>Chytridiomycota</taxon>
        <taxon>Chytridiomycota incertae sedis</taxon>
        <taxon>Chytridiomycetes</taxon>
        <taxon>Rhizophlyctidales</taxon>
        <taxon>Rhizophlyctidaceae</taxon>
        <taxon>Rhizophlyctis</taxon>
    </lineage>
</organism>
<comment type="caution">
    <text evidence="2">The sequence shown here is derived from an EMBL/GenBank/DDBJ whole genome shotgun (WGS) entry which is preliminary data.</text>
</comment>
<dbReference type="Proteomes" id="UP001212841">
    <property type="component" value="Unassembled WGS sequence"/>
</dbReference>
<feature type="compositionally biased region" description="Basic and acidic residues" evidence="1">
    <location>
        <begin position="50"/>
        <end position="60"/>
    </location>
</feature>
<accession>A0AAD5S3N1</accession>
<evidence type="ECO:0000313" key="2">
    <source>
        <dbReference type="EMBL" id="KAJ3041827.1"/>
    </source>
</evidence>
<dbReference type="AlphaFoldDB" id="A0AAD5S3N1"/>
<reference evidence="2" key="1">
    <citation type="submission" date="2020-05" db="EMBL/GenBank/DDBJ databases">
        <title>Phylogenomic resolution of chytrid fungi.</title>
        <authorList>
            <person name="Stajich J.E."/>
            <person name="Amses K."/>
            <person name="Simmons R."/>
            <person name="Seto K."/>
            <person name="Myers J."/>
            <person name="Bonds A."/>
            <person name="Quandt C.A."/>
            <person name="Barry K."/>
            <person name="Liu P."/>
            <person name="Grigoriev I."/>
            <person name="Longcore J.E."/>
            <person name="James T.Y."/>
        </authorList>
    </citation>
    <scope>NUCLEOTIDE SEQUENCE</scope>
    <source>
        <strain evidence="2">JEL0318</strain>
    </source>
</reference>